<protein>
    <submittedName>
        <fullName evidence="2">Uncharacterized protein</fullName>
    </submittedName>
</protein>
<dbReference type="AlphaFoldDB" id="A0A327MAA6"/>
<feature type="region of interest" description="Disordered" evidence="1">
    <location>
        <begin position="1"/>
        <end position="193"/>
    </location>
</feature>
<organism evidence="2 3">
    <name type="scientific">Roseicella frigidaeris</name>
    <dbReference type="NCBI Taxonomy" id="2230885"/>
    <lineage>
        <taxon>Bacteria</taxon>
        <taxon>Pseudomonadati</taxon>
        <taxon>Pseudomonadota</taxon>
        <taxon>Alphaproteobacteria</taxon>
        <taxon>Acetobacterales</taxon>
        <taxon>Roseomonadaceae</taxon>
        <taxon>Roseicella</taxon>
    </lineage>
</organism>
<feature type="compositionally biased region" description="Basic and acidic residues" evidence="1">
    <location>
        <begin position="129"/>
        <end position="148"/>
    </location>
</feature>
<feature type="compositionally biased region" description="Basic residues" evidence="1">
    <location>
        <begin position="105"/>
        <end position="124"/>
    </location>
</feature>
<sequence length="233" mass="23936">MRPCGGQAAGRGCVLCPGRILAPGAASGGNHAARRQHPPQPARHRPAPRRRPGLRPGGDPGGGPRDDARGGPRDDPGDGARDAPGDDAGDQAVGQPRRAAGGRSGHARPAHRPGQHQRRQRRAAPGRAAWRDPRGHPGCRREAGEAGRRCAARGRAGRRPLIRPPAAGGTPPLPGGAAGTMPGRVGASPPSVPATAAYSRFTSRNCVALTPRKARCPISLAVESIDSREAVHA</sequence>
<name>A0A327MAA6_9PROT</name>
<dbReference type="Proteomes" id="UP000249065">
    <property type="component" value="Unassembled WGS sequence"/>
</dbReference>
<feature type="compositionally biased region" description="Basic and acidic residues" evidence="1">
    <location>
        <begin position="64"/>
        <end position="84"/>
    </location>
</feature>
<reference evidence="3" key="1">
    <citation type="submission" date="2018-06" db="EMBL/GenBank/DDBJ databases">
        <authorList>
            <person name="Khan S.A."/>
        </authorList>
    </citation>
    <scope>NUCLEOTIDE SEQUENCE [LARGE SCALE GENOMIC DNA]</scope>
    <source>
        <strain evidence="3">DB-1506</strain>
    </source>
</reference>
<comment type="caution">
    <text evidence="2">The sequence shown here is derived from an EMBL/GenBank/DDBJ whole genome shotgun (WGS) entry which is preliminary data.</text>
</comment>
<feature type="compositionally biased region" description="Basic residues" evidence="1">
    <location>
        <begin position="32"/>
        <end position="53"/>
    </location>
</feature>
<proteinExistence type="predicted"/>
<gene>
    <name evidence="2" type="ORF">DOO78_10155</name>
</gene>
<keyword evidence="3" id="KW-1185">Reference proteome</keyword>
<evidence type="ECO:0000313" key="3">
    <source>
        <dbReference type="Proteomes" id="UP000249065"/>
    </source>
</evidence>
<feature type="compositionally biased region" description="Basic residues" evidence="1">
    <location>
        <begin position="150"/>
        <end position="161"/>
    </location>
</feature>
<dbReference type="EMBL" id="QLIX01000005">
    <property type="protein sequence ID" value="RAI59376.1"/>
    <property type="molecule type" value="Genomic_DNA"/>
</dbReference>
<feature type="compositionally biased region" description="Low complexity" evidence="1">
    <location>
        <begin position="90"/>
        <end position="101"/>
    </location>
</feature>
<evidence type="ECO:0000256" key="1">
    <source>
        <dbReference type="SAM" id="MobiDB-lite"/>
    </source>
</evidence>
<accession>A0A327MAA6</accession>
<evidence type="ECO:0000313" key="2">
    <source>
        <dbReference type="EMBL" id="RAI59376.1"/>
    </source>
</evidence>